<protein>
    <submittedName>
        <fullName evidence="1">Coenzyme F390 synthetase</fullName>
    </submittedName>
</protein>
<dbReference type="HOGENOM" id="CLU_035301_5_3_6"/>
<reference evidence="1 2" key="2">
    <citation type="submission" date="2011-11" db="EMBL/GenBank/DDBJ databases">
        <authorList>
            <consortium name="US DOE Joint Genome Institute"/>
            <person name="Lucas S."/>
            <person name="Han J."/>
            <person name="Lapidus A."/>
            <person name="Cheng J.-F."/>
            <person name="Goodwin L."/>
            <person name="Pitluck S."/>
            <person name="Peters L."/>
            <person name="Ovchinnikova G."/>
            <person name="Zhang X."/>
            <person name="Detter J.C."/>
            <person name="Han C."/>
            <person name="Tapia R."/>
            <person name="Land M."/>
            <person name="Hauser L."/>
            <person name="Kyrpides N."/>
            <person name="Ivanova N."/>
            <person name="Pagani I."/>
            <person name="Vogl K."/>
            <person name="Liu Z."/>
            <person name="Overmann J."/>
            <person name="Frigaard N.-U."/>
            <person name="Bryant D."/>
            <person name="Woyke T."/>
        </authorList>
    </citation>
    <scope>NUCLEOTIDE SEQUENCE [LARGE SCALE GENOMIC DNA]</scope>
    <source>
        <strain evidence="1 2">970</strain>
    </source>
</reference>
<keyword evidence="2" id="KW-1185">Reference proteome</keyword>
<dbReference type="PANTHER" id="PTHR36932:SF1">
    <property type="entry name" value="CAPSULAR POLYSACCHARIDE BIOSYNTHESIS PROTEIN"/>
    <property type="match status" value="1"/>
</dbReference>
<dbReference type="Proteomes" id="UP000002964">
    <property type="component" value="Unassembled WGS sequence"/>
</dbReference>
<organism evidence="1 2">
    <name type="scientific">Thiorhodovibrio frisius</name>
    <dbReference type="NCBI Taxonomy" id="631362"/>
    <lineage>
        <taxon>Bacteria</taxon>
        <taxon>Pseudomonadati</taxon>
        <taxon>Pseudomonadota</taxon>
        <taxon>Gammaproteobacteria</taxon>
        <taxon>Chromatiales</taxon>
        <taxon>Chromatiaceae</taxon>
        <taxon>Thiorhodovibrio</taxon>
    </lineage>
</organism>
<dbReference type="SUPFAM" id="SSF56801">
    <property type="entry name" value="Acetyl-CoA synthetase-like"/>
    <property type="match status" value="1"/>
</dbReference>
<dbReference type="AlphaFoldDB" id="H8YYD5"/>
<dbReference type="RefSeq" id="WP_009147544.1">
    <property type="nucleotide sequence ID" value="NZ_CP121471.1"/>
</dbReference>
<dbReference type="PANTHER" id="PTHR36932">
    <property type="entry name" value="CAPSULAR POLYSACCHARIDE BIOSYNTHESIS PROTEIN"/>
    <property type="match status" value="1"/>
</dbReference>
<dbReference type="InterPro" id="IPR053158">
    <property type="entry name" value="CapK_Type1_Caps_Biosynth"/>
</dbReference>
<evidence type="ECO:0000313" key="2">
    <source>
        <dbReference type="Proteomes" id="UP000002964"/>
    </source>
</evidence>
<reference evidence="2" key="1">
    <citation type="submission" date="2011-06" db="EMBL/GenBank/DDBJ databases">
        <authorList>
            <consortium name="US DOE Joint Genome Institute (JGI-PGF)"/>
            <person name="Lucas S."/>
            <person name="Han J."/>
            <person name="Lapidus A."/>
            <person name="Cheng J.-F."/>
            <person name="Goodwin L."/>
            <person name="Pitluck S."/>
            <person name="Peters L."/>
            <person name="Land M.L."/>
            <person name="Hauser L."/>
            <person name="Vogl K."/>
            <person name="Liu Z."/>
            <person name="Overmann J."/>
            <person name="Frigaard N.-U."/>
            <person name="Bryant D.A."/>
            <person name="Woyke T.J."/>
        </authorList>
    </citation>
    <scope>NUCLEOTIDE SEQUENCE [LARGE SCALE GENOMIC DNA]</scope>
    <source>
        <strain evidence="2">970</strain>
    </source>
</reference>
<dbReference type="EMBL" id="JH603168">
    <property type="protein sequence ID" value="EIC23461.1"/>
    <property type="molecule type" value="Genomic_DNA"/>
</dbReference>
<proteinExistence type="predicted"/>
<gene>
    <name evidence="1" type="ORF">Thi970DRAFT_01129</name>
</gene>
<dbReference type="STRING" id="631362.Thi970DRAFT_01129"/>
<sequence length="469" mass="53862">MEDGLYRFLGLYKKSPPWVKQTVGACYGMLPYRVRYGRNFDVYRRLAASARGWNREEHDEYQFRKLKQLLEHAYSHASFYRETYRAAGVSPDDFRSLADLQKFPPLTREQIKNHQTDMLADNLSEDERLYTSTSGSSGVPLELYHHKDVTRPKERAFLHDLFRDFGFRKGDRVVVLRGEVIDGDRPWYYDPVDCNLILSSYRLSDATVVASCERIRRLKPAAIRGYPFMVFKLVQLMIQHRIEPFRLKCVILESENIYEDHRRTIQEFLGCPVCHYYGHTERLVFGGNCRLCDEYHIHPEYGHIEVIREDGSPAAEGEEGEIIATGFDNLVMPLIRYRTRDFAVRGAHGCECGRNFLMLRKIMGRAEEFVLLANGERVPFHNLLAGIHGRTWGLVYKLQCVQNAPGSLHVNVMPANGVSGEQAVAGFVTEIRKRMDGKFLALIGQVVTDIPVTRSGKTKLFIQQVEAAG</sequence>
<evidence type="ECO:0000313" key="1">
    <source>
        <dbReference type="EMBL" id="EIC23461.1"/>
    </source>
</evidence>
<name>H8YYD5_9GAMM</name>
<dbReference type="eggNOG" id="COG1541">
    <property type="taxonomic scope" value="Bacteria"/>
</dbReference>
<dbReference type="Gene3D" id="3.40.50.12780">
    <property type="entry name" value="N-terminal domain of ligase-like"/>
    <property type="match status" value="1"/>
</dbReference>
<dbReference type="InterPro" id="IPR042099">
    <property type="entry name" value="ANL_N_sf"/>
</dbReference>
<accession>H8YYD5</accession>